<dbReference type="SUPFAM" id="SSF51905">
    <property type="entry name" value="FAD/NAD(P)-binding domain"/>
    <property type="match status" value="1"/>
</dbReference>
<dbReference type="InterPro" id="IPR036188">
    <property type="entry name" value="FAD/NAD-bd_sf"/>
</dbReference>
<dbReference type="InterPro" id="IPR004099">
    <property type="entry name" value="Pyr_nucl-diS_OxRdtase_dimer"/>
</dbReference>
<dbReference type="PANTHER" id="PTHR43429:SF1">
    <property type="entry name" value="NAD(P)H SULFUR OXIDOREDUCTASE (COA-DEPENDENT)"/>
    <property type="match status" value="1"/>
</dbReference>
<dbReference type="PRINTS" id="PR00411">
    <property type="entry name" value="PNDRDTASEI"/>
</dbReference>
<dbReference type="InterPro" id="IPR016156">
    <property type="entry name" value="FAD/NAD-linked_Rdtase_dimer_sf"/>
</dbReference>
<evidence type="ECO:0000256" key="1">
    <source>
        <dbReference type="ARBA" id="ARBA00001974"/>
    </source>
</evidence>
<organism evidence="9 10">
    <name type="scientific">Rossellomorea pakistanensis</name>
    <dbReference type="NCBI Taxonomy" id="992288"/>
    <lineage>
        <taxon>Bacteria</taxon>
        <taxon>Bacillati</taxon>
        <taxon>Bacillota</taxon>
        <taxon>Bacilli</taxon>
        <taxon>Bacillales</taxon>
        <taxon>Bacillaceae</taxon>
        <taxon>Rossellomorea</taxon>
    </lineage>
</organism>
<proteinExistence type="inferred from homology"/>
<keyword evidence="10" id="KW-1185">Reference proteome</keyword>
<dbReference type="PANTHER" id="PTHR43429">
    <property type="entry name" value="PYRIDINE NUCLEOTIDE-DISULFIDE OXIDOREDUCTASE DOMAIN-CONTAINING"/>
    <property type="match status" value="1"/>
</dbReference>
<gene>
    <name evidence="9" type="ORF">JOC86_003044</name>
</gene>
<dbReference type="Proteomes" id="UP001646157">
    <property type="component" value="Unassembled WGS sequence"/>
</dbReference>
<keyword evidence="3" id="KW-0285">Flavoprotein</keyword>
<keyword evidence="5" id="KW-0560">Oxidoreductase</keyword>
<evidence type="ECO:0000259" key="8">
    <source>
        <dbReference type="Pfam" id="PF07992"/>
    </source>
</evidence>
<name>A0ABS2NF74_9BACI</name>
<comment type="similarity">
    <text evidence="2">Belongs to the class-III pyridine nucleotide-disulfide oxidoreductase family.</text>
</comment>
<dbReference type="Pfam" id="PF07992">
    <property type="entry name" value="Pyr_redox_2"/>
    <property type="match status" value="1"/>
</dbReference>
<sequence>MKQKILVIGGVAGGATTASQIRKLDKESTIIMFEKDEYISFGNCGMPYYIGDIITERDSLFAATPQSFKEKKNIEVRTRHEVIDINRPSKILTIKNLQTEELYEESYDKLLLAPGAYPFVPDLPGIGIIPSFTLRNIEDMDYIKQYINEHTPSSCAIVGGGFIGLEMAENFTQIGLDVHVIERSEQVMKMIDPSMAEHLHEHLKENGVHLLLNSSLEGIESDRTLKLSTGEQLKVDFLLFAVGVKPKVDLAEKAGLTIGETGGIVTNEFMQTNDPNIYAVGDAIQTFHFHLQTPKRVPLAWPAHRQSYIAAKHIAGEPVSFKGLLGTSIAKVFHLTVAATGLSEKALNQMEMEYKTVEHSGKSHAGYYPGAEYVYIRVHFNPLDGKIYGAQIVGGDGVDKRIDVIVTAIYGGIPVHELQALETSYSPPYSSPKDLLNIVGYKAEDMIQKTK</sequence>
<dbReference type="EMBL" id="JAFBDZ010000003">
    <property type="protein sequence ID" value="MBM7586492.1"/>
    <property type="molecule type" value="Genomic_DNA"/>
</dbReference>
<dbReference type="NCBIfam" id="NF010037">
    <property type="entry name" value="PRK13512.1"/>
    <property type="match status" value="1"/>
</dbReference>
<dbReference type="SUPFAM" id="SSF55424">
    <property type="entry name" value="FAD/NAD-linked reductases, dimerisation (C-terminal) domain"/>
    <property type="match status" value="1"/>
</dbReference>
<dbReference type="PRINTS" id="PR00368">
    <property type="entry name" value="FADPNR"/>
</dbReference>
<evidence type="ECO:0000313" key="9">
    <source>
        <dbReference type="EMBL" id="MBM7586492.1"/>
    </source>
</evidence>
<accession>A0ABS2NF74</accession>
<evidence type="ECO:0000256" key="2">
    <source>
        <dbReference type="ARBA" id="ARBA00009130"/>
    </source>
</evidence>
<comment type="caution">
    <text evidence="9">The sequence shown here is derived from an EMBL/GenBank/DDBJ whole genome shotgun (WGS) entry which is preliminary data.</text>
</comment>
<evidence type="ECO:0000256" key="3">
    <source>
        <dbReference type="ARBA" id="ARBA00022630"/>
    </source>
</evidence>
<feature type="domain" description="FAD/NAD(P)-binding" evidence="8">
    <location>
        <begin position="4"/>
        <end position="294"/>
    </location>
</feature>
<dbReference type="Gene3D" id="3.50.50.60">
    <property type="entry name" value="FAD/NAD(P)-binding domain"/>
    <property type="match status" value="2"/>
</dbReference>
<evidence type="ECO:0000256" key="6">
    <source>
        <dbReference type="ARBA" id="ARBA00023284"/>
    </source>
</evidence>
<evidence type="ECO:0000259" key="7">
    <source>
        <dbReference type="Pfam" id="PF02852"/>
    </source>
</evidence>
<dbReference type="Pfam" id="PF02852">
    <property type="entry name" value="Pyr_redox_dim"/>
    <property type="match status" value="1"/>
</dbReference>
<feature type="domain" description="Pyridine nucleotide-disulphide oxidoreductase dimerisation" evidence="7">
    <location>
        <begin position="330"/>
        <end position="430"/>
    </location>
</feature>
<dbReference type="InterPro" id="IPR050260">
    <property type="entry name" value="FAD-bd_OxRdtase"/>
</dbReference>
<reference evidence="9 10" key="1">
    <citation type="submission" date="2021-01" db="EMBL/GenBank/DDBJ databases">
        <title>Genomic Encyclopedia of Type Strains, Phase IV (KMG-IV): sequencing the most valuable type-strain genomes for metagenomic binning, comparative biology and taxonomic classification.</title>
        <authorList>
            <person name="Goeker M."/>
        </authorList>
    </citation>
    <scope>NUCLEOTIDE SEQUENCE [LARGE SCALE GENOMIC DNA]</scope>
    <source>
        <strain evidence="9 10">DSM 24834</strain>
    </source>
</reference>
<keyword evidence="6" id="KW-0676">Redox-active center</keyword>
<comment type="cofactor">
    <cofactor evidence="1">
        <name>FAD</name>
        <dbReference type="ChEBI" id="CHEBI:57692"/>
    </cofactor>
</comment>
<dbReference type="RefSeq" id="WP_205173710.1">
    <property type="nucleotide sequence ID" value="NZ_JAFBDZ010000003.1"/>
</dbReference>
<keyword evidence="4" id="KW-0274">FAD</keyword>
<evidence type="ECO:0000256" key="4">
    <source>
        <dbReference type="ARBA" id="ARBA00022827"/>
    </source>
</evidence>
<evidence type="ECO:0000313" key="10">
    <source>
        <dbReference type="Proteomes" id="UP001646157"/>
    </source>
</evidence>
<protein>
    <submittedName>
        <fullName evidence="9">NADPH-dependent 2,4-dienoyl-CoA reductase/sulfur reductase-like enzyme</fullName>
    </submittedName>
</protein>
<evidence type="ECO:0000256" key="5">
    <source>
        <dbReference type="ARBA" id="ARBA00023002"/>
    </source>
</evidence>
<dbReference type="InterPro" id="IPR023753">
    <property type="entry name" value="FAD/NAD-binding_dom"/>
</dbReference>